<accession>A0A9Q1BR67</accession>
<keyword evidence="2 4" id="KW-0863">Zinc-finger</keyword>
<evidence type="ECO:0000313" key="7">
    <source>
        <dbReference type="EMBL" id="KAJ8031563.1"/>
    </source>
</evidence>
<dbReference type="InterPro" id="IPR001841">
    <property type="entry name" value="Znf_RING"/>
</dbReference>
<evidence type="ECO:0000259" key="6">
    <source>
        <dbReference type="PROSITE" id="PS50908"/>
    </source>
</evidence>
<dbReference type="EMBL" id="JAIZAY010000012">
    <property type="protein sequence ID" value="KAJ8031563.1"/>
    <property type="molecule type" value="Genomic_DNA"/>
</dbReference>
<sequence length="328" mass="37978">MSFIEKELENVRKNCTQEVEGSEVISCFKASVRVNIRKTPYKQLVVCLQFSDQYPETPILVELKSKTLAEKLLDGITKICEEKLKEQKGKPQILFVLKFIRQFLDENPFSVCSEELAYIKKHIVRDKDKISIKSKSGVIFITVNQDEYYMKLKLTIPNLYPAECVILECQGHNYPDMFQKMVIAQAIEIARQAVEPPLKKKPKDPPFEPSPSLQKVVDFLIKDGLRRLPTDPCQVCKERAFPKDPKCVVNNPEHGRHVEWVYCGHIFHNGCLDEYMKTPPFTGGKKCPGCKQRIYHEKWNISPALAEARWAHHQARERELDEVTDFLK</sequence>
<feature type="domain" description="RWD" evidence="6">
    <location>
        <begin position="6"/>
        <end position="107"/>
    </location>
</feature>
<dbReference type="InterPro" id="IPR016135">
    <property type="entry name" value="UBQ-conjugating_enzyme/RWD"/>
</dbReference>
<dbReference type="Proteomes" id="UP001152320">
    <property type="component" value="Chromosome 12"/>
</dbReference>
<feature type="domain" description="RING-type" evidence="5">
    <location>
        <begin position="233"/>
        <end position="291"/>
    </location>
</feature>
<evidence type="ECO:0000256" key="4">
    <source>
        <dbReference type="PROSITE-ProRule" id="PRU00175"/>
    </source>
</evidence>
<keyword evidence="8" id="KW-1185">Reference proteome</keyword>
<dbReference type="GO" id="GO:0008270">
    <property type="term" value="F:zinc ion binding"/>
    <property type="evidence" value="ECO:0007669"/>
    <property type="project" value="UniProtKB-KW"/>
</dbReference>
<evidence type="ECO:0000259" key="5">
    <source>
        <dbReference type="PROSITE" id="PS50089"/>
    </source>
</evidence>
<organism evidence="7 8">
    <name type="scientific">Holothuria leucospilota</name>
    <name type="common">Black long sea cucumber</name>
    <name type="synonym">Mertensiothuria leucospilota</name>
    <dbReference type="NCBI Taxonomy" id="206669"/>
    <lineage>
        <taxon>Eukaryota</taxon>
        <taxon>Metazoa</taxon>
        <taxon>Echinodermata</taxon>
        <taxon>Eleutherozoa</taxon>
        <taxon>Echinozoa</taxon>
        <taxon>Holothuroidea</taxon>
        <taxon>Aspidochirotacea</taxon>
        <taxon>Aspidochirotida</taxon>
        <taxon>Holothuriidae</taxon>
        <taxon>Holothuria</taxon>
    </lineage>
</organism>
<dbReference type="SUPFAM" id="SSF57850">
    <property type="entry name" value="RING/U-box"/>
    <property type="match status" value="1"/>
</dbReference>
<evidence type="ECO:0000256" key="2">
    <source>
        <dbReference type="ARBA" id="ARBA00022771"/>
    </source>
</evidence>
<dbReference type="InterPro" id="IPR013083">
    <property type="entry name" value="Znf_RING/FYVE/PHD"/>
</dbReference>
<dbReference type="Gene3D" id="3.30.40.10">
    <property type="entry name" value="Zinc/RING finger domain, C3HC4 (zinc finger)"/>
    <property type="match status" value="1"/>
</dbReference>
<dbReference type="AlphaFoldDB" id="A0A9Q1BR67"/>
<evidence type="ECO:0000256" key="3">
    <source>
        <dbReference type="ARBA" id="ARBA00022833"/>
    </source>
</evidence>
<dbReference type="OrthoDB" id="8062037at2759"/>
<dbReference type="InterPro" id="IPR018957">
    <property type="entry name" value="Znf_C3HC4_RING-type"/>
</dbReference>
<dbReference type="PROSITE" id="PS50908">
    <property type="entry name" value="RWD"/>
    <property type="match status" value="1"/>
</dbReference>
<evidence type="ECO:0008006" key="9">
    <source>
        <dbReference type="Google" id="ProtNLM"/>
    </source>
</evidence>
<dbReference type="SUPFAM" id="SSF54495">
    <property type="entry name" value="UBC-like"/>
    <property type="match status" value="1"/>
</dbReference>
<comment type="caution">
    <text evidence="7">The sequence shown here is derived from an EMBL/GenBank/DDBJ whole genome shotgun (WGS) entry which is preliminary data.</text>
</comment>
<gene>
    <name evidence="7" type="ORF">HOLleu_24794</name>
</gene>
<keyword evidence="1" id="KW-0479">Metal-binding</keyword>
<dbReference type="PANTHER" id="PTHR40237:SF1">
    <property type="entry name" value="LD44813P"/>
    <property type="match status" value="1"/>
</dbReference>
<proteinExistence type="predicted"/>
<evidence type="ECO:0000256" key="1">
    <source>
        <dbReference type="ARBA" id="ARBA00022723"/>
    </source>
</evidence>
<name>A0A9Q1BR67_HOLLE</name>
<dbReference type="InterPro" id="IPR006575">
    <property type="entry name" value="RWD_dom"/>
</dbReference>
<dbReference type="PANTHER" id="PTHR40237">
    <property type="entry name" value="LD44813P"/>
    <property type="match status" value="1"/>
</dbReference>
<dbReference type="Pfam" id="PF00097">
    <property type="entry name" value="zf-C3HC4"/>
    <property type="match status" value="1"/>
</dbReference>
<keyword evidence="3" id="KW-0862">Zinc</keyword>
<dbReference type="Pfam" id="PF05773">
    <property type="entry name" value="RWD"/>
    <property type="match status" value="1"/>
</dbReference>
<protein>
    <recommendedName>
        <fullName evidence="9">RWD domain-containing protein</fullName>
    </recommendedName>
</protein>
<dbReference type="PROSITE" id="PS50089">
    <property type="entry name" value="ZF_RING_2"/>
    <property type="match status" value="1"/>
</dbReference>
<reference evidence="7" key="1">
    <citation type="submission" date="2021-10" db="EMBL/GenBank/DDBJ databases">
        <title>Tropical sea cucumber genome reveals ecological adaptation and Cuvierian tubules defense mechanism.</title>
        <authorList>
            <person name="Chen T."/>
        </authorList>
    </citation>
    <scope>NUCLEOTIDE SEQUENCE</scope>
    <source>
        <strain evidence="7">Nanhai2018</strain>
        <tissue evidence="7">Muscle</tissue>
    </source>
</reference>
<evidence type="ECO:0000313" key="8">
    <source>
        <dbReference type="Proteomes" id="UP001152320"/>
    </source>
</evidence>
<dbReference type="Gene3D" id="3.10.110.10">
    <property type="entry name" value="Ubiquitin Conjugating Enzyme"/>
    <property type="match status" value="1"/>
</dbReference>